<name>A0ABP6QIE3_9ACTN</name>
<gene>
    <name evidence="2" type="ORF">GCM10010468_51140</name>
</gene>
<dbReference type="EMBL" id="BAAAUV010000014">
    <property type="protein sequence ID" value="GAA3224247.1"/>
    <property type="molecule type" value="Genomic_DNA"/>
</dbReference>
<evidence type="ECO:0000313" key="3">
    <source>
        <dbReference type="Proteomes" id="UP001501237"/>
    </source>
</evidence>
<dbReference type="Proteomes" id="UP001501237">
    <property type="component" value="Unassembled WGS sequence"/>
</dbReference>
<reference evidence="3" key="1">
    <citation type="journal article" date="2019" name="Int. J. Syst. Evol. Microbiol.">
        <title>The Global Catalogue of Microorganisms (GCM) 10K type strain sequencing project: providing services to taxonomists for standard genome sequencing and annotation.</title>
        <authorList>
            <consortium name="The Broad Institute Genomics Platform"/>
            <consortium name="The Broad Institute Genome Sequencing Center for Infectious Disease"/>
            <person name="Wu L."/>
            <person name="Ma J."/>
        </authorList>
    </citation>
    <scope>NUCLEOTIDE SEQUENCE [LARGE SCALE GENOMIC DNA]</scope>
    <source>
        <strain evidence="3">JCM 9377</strain>
    </source>
</reference>
<keyword evidence="3" id="KW-1185">Reference proteome</keyword>
<keyword evidence="1" id="KW-0732">Signal</keyword>
<evidence type="ECO:0000256" key="1">
    <source>
        <dbReference type="SAM" id="SignalP"/>
    </source>
</evidence>
<proteinExistence type="predicted"/>
<dbReference type="RefSeq" id="WP_344832876.1">
    <property type="nucleotide sequence ID" value="NZ_BAAAUV010000014.1"/>
</dbReference>
<organism evidence="2 3">
    <name type="scientific">Actinocorallia longicatena</name>
    <dbReference type="NCBI Taxonomy" id="111803"/>
    <lineage>
        <taxon>Bacteria</taxon>
        <taxon>Bacillati</taxon>
        <taxon>Actinomycetota</taxon>
        <taxon>Actinomycetes</taxon>
        <taxon>Streptosporangiales</taxon>
        <taxon>Thermomonosporaceae</taxon>
        <taxon>Actinocorallia</taxon>
    </lineage>
</organism>
<feature type="chain" id="PRO_5046570737" evidence="1">
    <location>
        <begin position="20"/>
        <end position="332"/>
    </location>
</feature>
<accession>A0ABP6QIE3</accession>
<evidence type="ECO:0000313" key="2">
    <source>
        <dbReference type="EMBL" id="GAA3224247.1"/>
    </source>
</evidence>
<comment type="caution">
    <text evidence="2">The sequence shown here is derived from an EMBL/GenBank/DDBJ whole genome shotgun (WGS) entry which is preliminary data.</text>
</comment>
<protein>
    <submittedName>
        <fullName evidence="2">Uncharacterized protein</fullName>
    </submittedName>
</protein>
<feature type="signal peptide" evidence="1">
    <location>
        <begin position="1"/>
        <end position="19"/>
    </location>
</feature>
<sequence length="332" mass="36437">MKSLLAAFPAALLAVPATAASAAEPIWQTFPSGKVHFSVVESVSPRATWFLGADAKDRPVARRWDGRRFHRVALPRTFAKGYFSDAEFSSPKSGWAVAIADRKTLVLRWNGRSWKVSATLPESFGAELGVVGPKNVLVAGVTTSSQDDGNWRYDGTRWRKLTTGPSLHSFSGRYALDLDHERTLLRWTGRAWKGLRVPGTAGVFLTTMAARGSEEIWAVGEKGAESGTSHLFHWNGGRWSRERIPLPTPISGIEKIVPDGRGGLWLSGTRTVRDESSDDFGPVFLHRSAVGKYGSAGASRDLYDFDRVPGTTTLWGVGSYGSEWKSAIFRRR</sequence>